<keyword evidence="2" id="KW-1185">Reference proteome</keyword>
<organism evidence="1 2">
    <name type="scientific">Leptospira santarosai str. MOR084</name>
    <dbReference type="NCBI Taxonomy" id="1049984"/>
    <lineage>
        <taxon>Bacteria</taxon>
        <taxon>Pseudomonadati</taxon>
        <taxon>Spirochaetota</taxon>
        <taxon>Spirochaetia</taxon>
        <taxon>Leptospirales</taxon>
        <taxon>Leptospiraceae</taxon>
        <taxon>Leptospira</taxon>
    </lineage>
</organism>
<comment type="caution">
    <text evidence="1">The sequence shown here is derived from an EMBL/GenBank/DDBJ whole genome shotgun (WGS) entry which is preliminary data.</text>
</comment>
<evidence type="ECO:0000313" key="1">
    <source>
        <dbReference type="EMBL" id="EKO33126.1"/>
    </source>
</evidence>
<dbReference type="EMBL" id="AHON02000059">
    <property type="protein sequence ID" value="EKO33126.1"/>
    <property type="molecule type" value="Genomic_DNA"/>
</dbReference>
<protein>
    <submittedName>
        <fullName evidence="1">Uncharacterized protein</fullName>
    </submittedName>
</protein>
<proteinExistence type="predicted"/>
<evidence type="ECO:0000313" key="2">
    <source>
        <dbReference type="Proteomes" id="UP000006329"/>
    </source>
</evidence>
<reference evidence="1" key="1">
    <citation type="submission" date="2012-10" db="EMBL/GenBank/DDBJ databases">
        <authorList>
            <person name="Harkins D.M."/>
            <person name="Durkin A.S."/>
            <person name="Brinkac L.M."/>
            <person name="Haft D.H."/>
            <person name="Selengut J.D."/>
            <person name="Sanka R."/>
            <person name="DePew J."/>
            <person name="Purushe J."/>
            <person name="Matthias M.A."/>
            <person name="Vinetz J.M."/>
            <person name="Sutton G.G."/>
            <person name="Nierman W.C."/>
            <person name="Fouts D.E."/>
        </authorList>
    </citation>
    <scope>NUCLEOTIDE SEQUENCE [LARGE SCALE GENOMIC DNA]</scope>
    <source>
        <strain evidence="1">MOR084</strain>
    </source>
</reference>
<sequence length="68" mass="7753">MHAKQRHGGSAIYSFGPYGIDVNGNCCKFYNFSFKSIENGTLVPFFRNPTAQSSWFSIQKFPYPKHLS</sequence>
<gene>
    <name evidence="1" type="ORF">LEP1GSC179_3834</name>
</gene>
<name>A0A0E2BP28_9LEPT</name>
<dbReference type="Proteomes" id="UP000006329">
    <property type="component" value="Unassembled WGS sequence"/>
</dbReference>
<accession>A0A0E2BP28</accession>
<dbReference type="AlphaFoldDB" id="A0A0E2BP28"/>